<evidence type="ECO:0000313" key="2">
    <source>
        <dbReference type="Proteomes" id="UP000789901"/>
    </source>
</evidence>
<feature type="non-terminal residue" evidence="1">
    <location>
        <position position="251"/>
    </location>
</feature>
<comment type="caution">
    <text evidence="1">The sequence shown here is derived from an EMBL/GenBank/DDBJ whole genome shotgun (WGS) entry which is preliminary data.</text>
</comment>
<name>A0ABN7WD86_GIGMA</name>
<organism evidence="1 2">
    <name type="scientific">Gigaspora margarita</name>
    <dbReference type="NCBI Taxonomy" id="4874"/>
    <lineage>
        <taxon>Eukaryota</taxon>
        <taxon>Fungi</taxon>
        <taxon>Fungi incertae sedis</taxon>
        <taxon>Mucoromycota</taxon>
        <taxon>Glomeromycotina</taxon>
        <taxon>Glomeromycetes</taxon>
        <taxon>Diversisporales</taxon>
        <taxon>Gigasporaceae</taxon>
        <taxon>Gigaspora</taxon>
    </lineage>
</organism>
<reference evidence="1 2" key="1">
    <citation type="submission" date="2021-06" db="EMBL/GenBank/DDBJ databases">
        <authorList>
            <person name="Kallberg Y."/>
            <person name="Tangrot J."/>
            <person name="Rosling A."/>
        </authorList>
    </citation>
    <scope>NUCLEOTIDE SEQUENCE [LARGE SCALE GENOMIC DNA]</scope>
    <source>
        <strain evidence="1 2">120-4 pot B 10/14</strain>
    </source>
</reference>
<proteinExistence type="predicted"/>
<dbReference type="Proteomes" id="UP000789901">
    <property type="component" value="Unassembled WGS sequence"/>
</dbReference>
<keyword evidence="2" id="KW-1185">Reference proteome</keyword>
<sequence length="251" mass="28918">MNSSYIGHDFDSFSSNEHIIYDTLPANRSYEIDTSSDGDFENELYTTAAIETIEGDISSDDLENGFDIAATIRNNKGNIFENKDSEGDISSDESENEPNIAATIRNAEDDLFENMDSGDEPKDSALKDIYTEQTFISFEIVRVEKEGDICVRKTYKCRHEGKYQPKKKLDHMENQEKIPTNIKDEIQFYVQECHFGARILKKILRIKFSDQEIYGRDLYNLINKFKADAQTKNDALTLYEHLLKLQQENSD</sequence>
<accession>A0ABN7WD86</accession>
<evidence type="ECO:0000313" key="1">
    <source>
        <dbReference type="EMBL" id="CAG8828044.1"/>
    </source>
</evidence>
<protein>
    <submittedName>
        <fullName evidence="1">12674_t:CDS:1</fullName>
    </submittedName>
</protein>
<dbReference type="EMBL" id="CAJVQB010040097">
    <property type="protein sequence ID" value="CAG8828044.1"/>
    <property type="molecule type" value="Genomic_DNA"/>
</dbReference>
<gene>
    <name evidence="1" type="ORF">GMARGA_LOCUS29588</name>
</gene>